<proteinExistence type="predicted"/>
<sequence>MDLSLTKTGLPKPV</sequence>
<organism evidence="1">
    <name type="scientific">Arundo donax</name>
    <name type="common">Giant reed</name>
    <name type="synonym">Donax arundinaceus</name>
    <dbReference type="NCBI Taxonomy" id="35708"/>
    <lineage>
        <taxon>Eukaryota</taxon>
        <taxon>Viridiplantae</taxon>
        <taxon>Streptophyta</taxon>
        <taxon>Embryophyta</taxon>
        <taxon>Tracheophyta</taxon>
        <taxon>Spermatophyta</taxon>
        <taxon>Magnoliopsida</taxon>
        <taxon>Liliopsida</taxon>
        <taxon>Poales</taxon>
        <taxon>Poaceae</taxon>
        <taxon>PACMAD clade</taxon>
        <taxon>Arundinoideae</taxon>
        <taxon>Arundineae</taxon>
        <taxon>Arundo</taxon>
    </lineage>
</organism>
<evidence type="ECO:0000313" key="1">
    <source>
        <dbReference type="EMBL" id="JAE28234.1"/>
    </source>
</evidence>
<protein>
    <submittedName>
        <fullName evidence="1">Uncharacterized protein</fullName>
    </submittedName>
</protein>
<reference evidence="1" key="1">
    <citation type="submission" date="2014-09" db="EMBL/GenBank/DDBJ databases">
        <authorList>
            <person name="Magalhaes I.L.F."/>
            <person name="Oliveira U."/>
            <person name="Santos F.R."/>
            <person name="Vidigal T.H.D.A."/>
            <person name="Brescovit A.D."/>
            <person name="Santos A.J."/>
        </authorList>
    </citation>
    <scope>NUCLEOTIDE SEQUENCE</scope>
    <source>
        <tissue evidence="1">Shoot tissue taken approximately 20 cm above the soil surface</tissue>
    </source>
</reference>
<accession>A0A0A9GXG2</accession>
<reference evidence="1" key="2">
    <citation type="journal article" date="2015" name="Data Brief">
        <title>Shoot transcriptome of the giant reed, Arundo donax.</title>
        <authorList>
            <person name="Barrero R.A."/>
            <person name="Guerrero F.D."/>
            <person name="Moolhuijzen P."/>
            <person name="Goolsby J.A."/>
            <person name="Tidwell J."/>
            <person name="Bellgard S.E."/>
            <person name="Bellgard M.I."/>
        </authorList>
    </citation>
    <scope>NUCLEOTIDE SEQUENCE</scope>
    <source>
        <tissue evidence="1">Shoot tissue taken approximately 20 cm above the soil surface</tissue>
    </source>
</reference>
<name>A0A0A9GXG2_ARUDO</name>
<dbReference type="EMBL" id="GBRH01169662">
    <property type="protein sequence ID" value="JAE28234.1"/>
    <property type="molecule type" value="Transcribed_RNA"/>
</dbReference>